<keyword evidence="3" id="KW-1185">Reference proteome</keyword>
<dbReference type="CDD" id="cd03024">
    <property type="entry name" value="DsbA_FrnE"/>
    <property type="match status" value="1"/>
</dbReference>
<dbReference type="PANTHER" id="PTHR13887">
    <property type="entry name" value="GLUTATHIONE S-TRANSFERASE KAPPA"/>
    <property type="match status" value="1"/>
</dbReference>
<gene>
    <name evidence="2" type="ORF">JK386_04955</name>
</gene>
<evidence type="ECO:0000259" key="1">
    <source>
        <dbReference type="Pfam" id="PF01323"/>
    </source>
</evidence>
<dbReference type="Proteomes" id="UP000663791">
    <property type="component" value="Unassembled WGS sequence"/>
</dbReference>
<protein>
    <submittedName>
        <fullName evidence="2">DsbA family oxidoreductase</fullName>
    </submittedName>
</protein>
<accession>A0A938XZA1</accession>
<dbReference type="RefSeq" id="WP_205290558.1">
    <property type="nucleotide sequence ID" value="NZ_CP074406.1"/>
</dbReference>
<feature type="domain" description="DSBA-like thioredoxin" evidence="1">
    <location>
        <begin position="3"/>
        <end position="204"/>
    </location>
</feature>
<comment type="caution">
    <text evidence="2">The sequence shown here is derived from an EMBL/GenBank/DDBJ whole genome shotgun (WGS) entry which is preliminary data.</text>
</comment>
<dbReference type="AlphaFoldDB" id="A0A938XZA1"/>
<organism evidence="2 3">
    <name type="scientific">Nocardioides faecalis</name>
    <dbReference type="NCBI Taxonomy" id="2803858"/>
    <lineage>
        <taxon>Bacteria</taxon>
        <taxon>Bacillati</taxon>
        <taxon>Actinomycetota</taxon>
        <taxon>Actinomycetes</taxon>
        <taxon>Propionibacteriales</taxon>
        <taxon>Nocardioidaceae</taxon>
        <taxon>Nocardioides</taxon>
    </lineage>
</organism>
<evidence type="ECO:0000313" key="3">
    <source>
        <dbReference type="Proteomes" id="UP000663791"/>
    </source>
</evidence>
<dbReference type="PANTHER" id="PTHR13887:SF41">
    <property type="entry name" value="THIOREDOXIN SUPERFAMILY PROTEIN"/>
    <property type="match status" value="1"/>
</dbReference>
<dbReference type="SUPFAM" id="SSF52833">
    <property type="entry name" value="Thioredoxin-like"/>
    <property type="match status" value="1"/>
</dbReference>
<dbReference type="GO" id="GO:0016491">
    <property type="term" value="F:oxidoreductase activity"/>
    <property type="evidence" value="ECO:0007669"/>
    <property type="project" value="InterPro"/>
</dbReference>
<dbReference type="Gene3D" id="3.40.30.10">
    <property type="entry name" value="Glutaredoxin"/>
    <property type="match status" value="1"/>
</dbReference>
<proteinExistence type="predicted"/>
<dbReference type="Pfam" id="PF01323">
    <property type="entry name" value="DSBA"/>
    <property type="match status" value="1"/>
</dbReference>
<reference evidence="2" key="1">
    <citation type="submission" date="2021-01" db="EMBL/GenBank/DDBJ databases">
        <title>Novel species in genus Nocardioides.</title>
        <authorList>
            <person name="Zhang G."/>
        </authorList>
    </citation>
    <scope>NUCLEOTIDE SEQUENCE</scope>
    <source>
        <strain evidence="2">Zg-536</strain>
    </source>
</reference>
<dbReference type="InterPro" id="IPR001853">
    <property type="entry name" value="DSBA-like_thioredoxin_dom"/>
</dbReference>
<name>A0A938XZA1_9ACTN</name>
<evidence type="ECO:0000313" key="2">
    <source>
        <dbReference type="EMBL" id="MBM9459242.1"/>
    </source>
</evidence>
<dbReference type="EMBL" id="JAERTX010000004">
    <property type="protein sequence ID" value="MBM9459242.1"/>
    <property type="molecule type" value="Genomic_DNA"/>
</dbReference>
<sequence>MRIEIWADVVCPWCYIGKRRFEKALAGFAHRDEVELLYRSFELDPFAPEVGTEPTVRVLARKFGSDEAGTKEMLSRVDDVAAAEGLEFAHLDALHARTLTAHRLLHLAAEQGRQPELLEELMAAYFARGESVGDHDVLRRAAASAGLDAARVEQVLGSTEFRDEVMADIAQARAYGASGVPFYVVDGRFGISGAQPVETLSQALEQAWASRD</sequence>
<dbReference type="InterPro" id="IPR036249">
    <property type="entry name" value="Thioredoxin-like_sf"/>
</dbReference>